<name>A0A918HX11_9ACTN</name>
<keyword evidence="4" id="KW-1185">Reference proteome</keyword>
<accession>A0A918HX11</accession>
<gene>
    <name evidence="3" type="ORF">GCM10010274_20590</name>
</gene>
<dbReference type="Gene3D" id="2.130.10.10">
    <property type="entry name" value="YVTN repeat-like/Quinoprotein amine dehydrogenase"/>
    <property type="match status" value="1"/>
</dbReference>
<dbReference type="InterPro" id="IPR011047">
    <property type="entry name" value="Quinoprotein_ADH-like_sf"/>
</dbReference>
<protein>
    <recommendedName>
        <fullName evidence="2">Pyrrolo-quinoline quinone repeat domain-containing protein</fullName>
    </recommendedName>
</protein>
<feature type="compositionally biased region" description="Low complexity" evidence="1">
    <location>
        <begin position="24"/>
        <end position="42"/>
    </location>
</feature>
<dbReference type="EMBL" id="BMTP01000004">
    <property type="protein sequence ID" value="GGU33321.1"/>
    <property type="molecule type" value="Genomic_DNA"/>
</dbReference>
<evidence type="ECO:0000313" key="4">
    <source>
        <dbReference type="Proteomes" id="UP000636661"/>
    </source>
</evidence>
<evidence type="ECO:0000256" key="1">
    <source>
        <dbReference type="SAM" id="MobiDB-lite"/>
    </source>
</evidence>
<reference evidence="3" key="1">
    <citation type="journal article" date="2014" name="Int. J. Syst. Evol. Microbiol.">
        <title>Complete genome sequence of Corynebacterium casei LMG S-19264T (=DSM 44701T), isolated from a smear-ripened cheese.</title>
        <authorList>
            <consortium name="US DOE Joint Genome Institute (JGI-PGF)"/>
            <person name="Walter F."/>
            <person name="Albersmeier A."/>
            <person name="Kalinowski J."/>
            <person name="Ruckert C."/>
        </authorList>
    </citation>
    <scope>NUCLEOTIDE SEQUENCE</scope>
    <source>
        <strain evidence="3">JCM 4391</strain>
    </source>
</reference>
<dbReference type="AlphaFoldDB" id="A0A918HX11"/>
<reference evidence="3" key="2">
    <citation type="submission" date="2020-09" db="EMBL/GenBank/DDBJ databases">
        <authorList>
            <person name="Sun Q."/>
            <person name="Ohkuma M."/>
        </authorList>
    </citation>
    <scope>NUCLEOTIDE SEQUENCE</scope>
    <source>
        <strain evidence="3">JCM 4391</strain>
    </source>
</reference>
<evidence type="ECO:0000313" key="3">
    <source>
        <dbReference type="EMBL" id="GGU33321.1"/>
    </source>
</evidence>
<sequence length="662" mass="68242">MRAGIAGEAGRAAGRTKGEALMTQPPSQQPPQGGSGSPQDPHQQPPQAPQPPATAPGHAAPPPPAGPPSSPPQMPPGPPPAAAPGYGHPQTPPGQPGYGHPQTPPGQPGYGYPQTPPGQPGYGYPQTPPAAAPGYGYPQAPGQQPGPYKVPGPYDQQPGPYGYPTQPQYPGVPTPPPAGPRGPFKGKPAAVVAAAVAALLVIGGGTYFALSGDDSEPKKPDAKGSSAAPAPSGSGEVDQGDGTGGGRDADDDLNAGRKDGEAKVEWLATNDVDLPRNGADVYGPWVVGDTVVKAMYKSVVGYSAADGKKKWEVPFTTEVCTAPVAPAADGTIVLGLNDKAGEKADCVVLQQIDLKTGKAGWKKPVPQGTGFNALSDMTLAISGNTVTAAGTGNSHGFSLADGKQLFGTPDADCKPFAFAGGPKLIAASRCRTGDYNKTQHQVSEVDPATGKPKWTYRLPANWEVTKVFSVSPLVISTEEPDKKTWSIVALTDSGKLRSTLDGGKDKFNPKCGGSFVVFGENLQGCVGVAADAGTFYMSTEPTQLTNGTNDVVAFDLNTGKAKWRAPAGPQRTMTPLRMEGGDVLLYMEGSWDRGGAVATLAPTGGAPKVLLQHPASTAEIESDFYSPKYAYADGRFFIASGRVSARNDTEEKQTKTMMAFGK</sequence>
<dbReference type="InterPro" id="IPR002372">
    <property type="entry name" value="PQQ_rpt_dom"/>
</dbReference>
<feature type="compositionally biased region" description="Low complexity" evidence="1">
    <location>
        <begin position="1"/>
        <end position="15"/>
    </location>
</feature>
<dbReference type="Pfam" id="PF13360">
    <property type="entry name" value="PQQ_2"/>
    <property type="match status" value="1"/>
</dbReference>
<feature type="region of interest" description="Disordered" evidence="1">
    <location>
        <begin position="1"/>
        <end position="183"/>
    </location>
</feature>
<dbReference type="Proteomes" id="UP000636661">
    <property type="component" value="Unassembled WGS sequence"/>
</dbReference>
<feature type="compositionally biased region" description="Pro residues" evidence="1">
    <location>
        <begin position="43"/>
        <end position="82"/>
    </location>
</feature>
<proteinExistence type="predicted"/>
<comment type="caution">
    <text evidence="3">The sequence shown here is derived from an EMBL/GenBank/DDBJ whole genome shotgun (WGS) entry which is preliminary data.</text>
</comment>
<dbReference type="InterPro" id="IPR015943">
    <property type="entry name" value="WD40/YVTN_repeat-like_dom_sf"/>
</dbReference>
<dbReference type="SUPFAM" id="SSF50998">
    <property type="entry name" value="Quinoprotein alcohol dehydrogenase-like"/>
    <property type="match status" value="1"/>
</dbReference>
<feature type="compositionally biased region" description="Low complexity" evidence="1">
    <location>
        <begin position="223"/>
        <end position="237"/>
    </location>
</feature>
<evidence type="ECO:0000259" key="2">
    <source>
        <dbReference type="Pfam" id="PF13360"/>
    </source>
</evidence>
<feature type="compositionally biased region" description="Low complexity" evidence="1">
    <location>
        <begin position="132"/>
        <end position="169"/>
    </location>
</feature>
<feature type="compositionally biased region" description="Pro residues" evidence="1">
    <location>
        <begin position="170"/>
        <end position="180"/>
    </location>
</feature>
<feature type="region of interest" description="Disordered" evidence="1">
    <location>
        <begin position="213"/>
        <end position="261"/>
    </location>
</feature>
<feature type="domain" description="Pyrrolo-quinoline quinone repeat" evidence="2">
    <location>
        <begin position="281"/>
        <end position="405"/>
    </location>
</feature>
<organism evidence="3 4">
    <name type="scientific">Streptomyces lavendofoliae</name>
    <dbReference type="NCBI Taxonomy" id="67314"/>
    <lineage>
        <taxon>Bacteria</taxon>
        <taxon>Bacillati</taxon>
        <taxon>Actinomycetota</taxon>
        <taxon>Actinomycetes</taxon>
        <taxon>Kitasatosporales</taxon>
        <taxon>Streptomycetaceae</taxon>
        <taxon>Streptomyces</taxon>
    </lineage>
</organism>